<evidence type="ECO:0000313" key="2">
    <source>
        <dbReference type="EMBL" id="KAK4153951.1"/>
    </source>
</evidence>
<keyword evidence="3" id="KW-1185">Reference proteome</keyword>
<dbReference type="AlphaFoldDB" id="A0AAN6ZYV2"/>
<feature type="compositionally biased region" description="Basic and acidic residues" evidence="1">
    <location>
        <begin position="154"/>
        <end position="167"/>
    </location>
</feature>
<reference evidence="2" key="2">
    <citation type="submission" date="2023-05" db="EMBL/GenBank/DDBJ databases">
        <authorList>
            <consortium name="Lawrence Berkeley National Laboratory"/>
            <person name="Steindorff A."/>
            <person name="Hensen N."/>
            <person name="Bonometti L."/>
            <person name="Westerberg I."/>
            <person name="Brannstrom I.O."/>
            <person name="Guillou S."/>
            <person name="Cros-Aarteil S."/>
            <person name="Calhoun S."/>
            <person name="Haridas S."/>
            <person name="Kuo A."/>
            <person name="Mondo S."/>
            <person name="Pangilinan J."/>
            <person name="Riley R."/>
            <person name="Labutti K."/>
            <person name="Andreopoulos B."/>
            <person name="Lipzen A."/>
            <person name="Chen C."/>
            <person name="Yanf M."/>
            <person name="Daum C."/>
            <person name="Ng V."/>
            <person name="Clum A."/>
            <person name="Ohm R."/>
            <person name="Martin F."/>
            <person name="Silar P."/>
            <person name="Natvig D."/>
            <person name="Lalanne C."/>
            <person name="Gautier V."/>
            <person name="Ament-Velasquez S.L."/>
            <person name="Kruys A."/>
            <person name="Hutchinson M.I."/>
            <person name="Powell A.J."/>
            <person name="Barry K."/>
            <person name="Miller A.N."/>
            <person name="Grigoriev I.V."/>
            <person name="Debuchy R."/>
            <person name="Gladieux P."/>
            <person name="Thoren M.H."/>
            <person name="Johannesson H."/>
        </authorList>
    </citation>
    <scope>NUCLEOTIDE SEQUENCE</scope>
    <source>
        <strain evidence="2">CBS 538.74</strain>
    </source>
</reference>
<protein>
    <submittedName>
        <fullName evidence="2">Uncharacterized protein</fullName>
    </submittedName>
</protein>
<evidence type="ECO:0000256" key="1">
    <source>
        <dbReference type="SAM" id="MobiDB-lite"/>
    </source>
</evidence>
<feature type="compositionally biased region" description="Basic and acidic residues" evidence="1">
    <location>
        <begin position="74"/>
        <end position="126"/>
    </location>
</feature>
<accession>A0AAN6ZYV2</accession>
<dbReference type="Proteomes" id="UP001302745">
    <property type="component" value="Unassembled WGS sequence"/>
</dbReference>
<dbReference type="EMBL" id="MU856925">
    <property type="protein sequence ID" value="KAK4153951.1"/>
    <property type="molecule type" value="Genomic_DNA"/>
</dbReference>
<feature type="compositionally biased region" description="Low complexity" evidence="1">
    <location>
        <begin position="239"/>
        <end position="248"/>
    </location>
</feature>
<organism evidence="2 3">
    <name type="scientific">Chaetomidium leptoderma</name>
    <dbReference type="NCBI Taxonomy" id="669021"/>
    <lineage>
        <taxon>Eukaryota</taxon>
        <taxon>Fungi</taxon>
        <taxon>Dikarya</taxon>
        <taxon>Ascomycota</taxon>
        <taxon>Pezizomycotina</taxon>
        <taxon>Sordariomycetes</taxon>
        <taxon>Sordariomycetidae</taxon>
        <taxon>Sordariales</taxon>
        <taxon>Chaetomiaceae</taxon>
        <taxon>Chaetomidium</taxon>
    </lineage>
</organism>
<feature type="region of interest" description="Disordered" evidence="1">
    <location>
        <begin position="72"/>
        <end position="168"/>
    </location>
</feature>
<proteinExistence type="predicted"/>
<feature type="compositionally biased region" description="Pro residues" evidence="1">
    <location>
        <begin position="267"/>
        <end position="279"/>
    </location>
</feature>
<feature type="compositionally biased region" description="Low complexity" evidence="1">
    <location>
        <begin position="201"/>
        <end position="211"/>
    </location>
</feature>
<evidence type="ECO:0000313" key="3">
    <source>
        <dbReference type="Proteomes" id="UP001302745"/>
    </source>
</evidence>
<sequence>MCLLEITHYKCGHTCPNEVRKCRNYVEKKSISVSSLRKLFSRNRKDCGDLMRVNQDIATVCSAACAKKLTSKRRSQEKELVRREKERQQRAEASSREYKKNKKEEEAALRRQREERERRDRMERKGHQGIQTQPIMPLASSTSGSVLRSNGRRLRQDETGTLDDPRVRIQAAQQYPQVRPRAQLPAAETVVATKPVMTPAEVRAASSAARELQAKRAARRQEQQQQPRDPRPPRPPQQQPQQQQQQQLRAKDISSARRTRGVVVPTPSKPAPRPKPAPLLPKLEKKKSGGGGWLKRLVGSPSTDSLEWVSQDAARIERG</sequence>
<feature type="compositionally biased region" description="Polar residues" evidence="1">
    <location>
        <begin position="129"/>
        <end position="148"/>
    </location>
</feature>
<comment type="caution">
    <text evidence="2">The sequence shown here is derived from an EMBL/GenBank/DDBJ whole genome shotgun (WGS) entry which is preliminary data.</text>
</comment>
<feature type="region of interest" description="Disordered" evidence="1">
    <location>
        <begin position="201"/>
        <end position="319"/>
    </location>
</feature>
<gene>
    <name evidence="2" type="ORF">C8A00DRAFT_33284</name>
</gene>
<name>A0AAN6ZYV2_9PEZI</name>
<reference evidence="2" key="1">
    <citation type="journal article" date="2023" name="Mol. Phylogenet. Evol.">
        <title>Genome-scale phylogeny and comparative genomics of the fungal order Sordariales.</title>
        <authorList>
            <person name="Hensen N."/>
            <person name="Bonometti L."/>
            <person name="Westerberg I."/>
            <person name="Brannstrom I.O."/>
            <person name="Guillou S."/>
            <person name="Cros-Aarteil S."/>
            <person name="Calhoun S."/>
            <person name="Haridas S."/>
            <person name="Kuo A."/>
            <person name="Mondo S."/>
            <person name="Pangilinan J."/>
            <person name="Riley R."/>
            <person name="LaButti K."/>
            <person name="Andreopoulos B."/>
            <person name="Lipzen A."/>
            <person name="Chen C."/>
            <person name="Yan M."/>
            <person name="Daum C."/>
            <person name="Ng V."/>
            <person name="Clum A."/>
            <person name="Steindorff A."/>
            <person name="Ohm R.A."/>
            <person name="Martin F."/>
            <person name="Silar P."/>
            <person name="Natvig D.O."/>
            <person name="Lalanne C."/>
            <person name="Gautier V."/>
            <person name="Ament-Velasquez S.L."/>
            <person name="Kruys A."/>
            <person name="Hutchinson M.I."/>
            <person name="Powell A.J."/>
            <person name="Barry K."/>
            <person name="Miller A.N."/>
            <person name="Grigoriev I.V."/>
            <person name="Debuchy R."/>
            <person name="Gladieux P."/>
            <person name="Hiltunen Thoren M."/>
            <person name="Johannesson H."/>
        </authorList>
    </citation>
    <scope>NUCLEOTIDE SEQUENCE</scope>
    <source>
        <strain evidence="2">CBS 538.74</strain>
    </source>
</reference>